<dbReference type="Proteomes" id="UP000745663">
    <property type="component" value="Unassembled WGS sequence"/>
</dbReference>
<evidence type="ECO:0000313" key="2">
    <source>
        <dbReference type="Proteomes" id="UP000745663"/>
    </source>
</evidence>
<dbReference type="EMBL" id="JACOPV010000004">
    <property type="protein sequence ID" value="MBM5457318.1"/>
    <property type="molecule type" value="Genomic_DNA"/>
</dbReference>
<accession>A0ABS2BUL4</accession>
<dbReference type="SUPFAM" id="SSF53098">
    <property type="entry name" value="Ribonuclease H-like"/>
    <property type="match status" value="1"/>
</dbReference>
<sequence length="159" mass="17861">MRVFLDCEFTKLSAAAKLISLALVAEDGREFYVELLDAWKEEDCSDFVKEIVLPQLWGGSYALPIVEARMSLLRFLTSFKKEVEIVTDAPQYDWELFCDLVYEGGRWPRIVRNFPTDATTLSPTSEGEELPHHALLDARIIAGMFASVSRGNPDGAWAG</sequence>
<dbReference type="RefSeq" id="WP_106115698.1">
    <property type="nucleotide sequence ID" value="NZ_JACOPV010000004.1"/>
</dbReference>
<dbReference type="Gene3D" id="3.30.420.10">
    <property type="entry name" value="Ribonuclease H-like superfamily/Ribonuclease H"/>
    <property type="match status" value="1"/>
</dbReference>
<protein>
    <submittedName>
        <fullName evidence="1">3'-5' exoribonuclease</fullName>
    </submittedName>
</protein>
<evidence type="ECO:0000313" key="1">
    <source>
        <dbReference type="EMBL" id="MBM5457318.1"/>
    </source>
</evidence>
<gene>
    <name evidence="1" type="ORF">H8F21_07005</name>
</gene>
<proteinExistence type="predicted"/>
<dbReference type="InterPro" id="IPR012337">
    <property type="entry name" value="RNaseH-like_sf"/>
</dbReference>
<organism evidence="1 2">
    <name type="scientific">Pseudomonas arcuscaelestis</name>
    <dbReference type="NCBI Taxonomy" id="2710591"/>
    <lineage>
        <taxon>Bacteria</taxon>
        <taxon>Pseudomonadati</taxon>
        <taxon>Pseudomonadota</taxon>
        <taxon>Gammaproteobacteria</taxon>
        <taxon>Pseudomonadales</taxon>
        <taxon>Pseudomonadaceae</taxon>
        <taxon>Pseudomonas</taxon>
    </lineage>
</organism>
<keyword evidence="2" id="KW-1185">Reference proteome</keyword>
<dbReference type="InterPro" id="IPR036397">
    <property type="entry name" value="RNaseH_sf"/>
</dbReference>
<comment type="caution">
    <text evidence="1">The sequence shown here is derived from an EMBL/GenBank/DDBJ whole genome shotgun (WGS) entry which is preliminary data.</text>
</comment>
<name>A0ABS2BUL4_9PSED</name>
<reference evidence="1 2" key="1">
    <citation type="submission" date="2020-08" db="EMBL/GenBank/DDBJ databases">
        <title>Description of novel Pseudomonas species.</title>
        <authorList>
            <person name="Duman M."/>
            <person name="Mulet M."/>
            <person name="Altun S."/>
            <person name="Saticioglu I.B."/>
            <person name="Lalucat J."/>
            <person name="Garcia-Valdes E."/>
        </authorList>
    </citation>
    <scope>NUCLEOTIDE SEQUENCE [LARGE SCALE GENOMIC DNA]</scope>
    <source>
        <strain evidence="1 2">P66</strain>
    </source>
</reference>